<comment type="similarity">
    <text evidence="2 8">Belongs to the acyl-CoA dehydrogenase family.</text>
</comment>
<feature type="domain" description="Acyl-CoA dehydrogenase/oxidase C-terminal" evidence="9">
    <location>
        <begin position="229"/>
        <end position="378"/>
    </location>
</feature>
<dbReference type="SUPFAM" id="SSF47203">
    <property type="entry name" value="Acyl-CoA dehydrogenase C-terminal domain-like"/>
    <property type="match status" value="1"/>
</dbReference>
<gene>
    <name evidence="12" type="ORF">CEE37_02860</name>
</gene>
<dbReference type="InterPro" id="IPR009100">
    <property type="entry name" value="AcylCoA_DH/oxidase_NM_dom_sf"/>
</dbReference>
<evidence type="ECO:0000256" key="6">
    <source>
        <dbReference type="ARBA" id="ARBA00066361"/>
    </source>
</evidence>
<organism evidence="12 13">
    <name type="scientific">candidate division LCP-89 bacterium B3_LCP</name>
    <dbReference type="NCBI Taxonomy" id="2012998"/>
    <lineage>
        <taxon>Bacteria</taxon>
        <taxon>Pseudomonadati</taxon>
        <taxon>Bacteria division LCP-89</taxon>
    </lineage>
</organism>
<dbReference type="Pfam" id="PF00441">
    <property type="entry name" value="Acyl-CoA_dh_1"/>
    <property type="match status" value="1"/>
</dbReference>
<keyword evidence="4 8" id="KW-0274">FAD</keyword>
<dbReference type="PROSITE" id="PS00073">
    <property type="entry name" value="ACYL_COA_DH_2"/>
    <property type="match status" value="1"/>
</dbReference>
<dbReference type="GO" id="GO:0003995">
    <property type="term" value="F:acyl-CoA dehydrogenase activity"/>
    <property type="evidence" value="ECO:0007669"/>
    <property type="project" value="InterPro"/>
</dbReference>
<feature type="domain" description="Acyl-CoA oxidase/dehydrogenase middle" evidence="10">
    <location>
        <begin position="123"/>
        <end position="217"/>
    </location>
</feature>
<dbReference type="FunFam" id="1.20.140.10:FF:000004">
    <property type="entry name" value="Acyl-CoA dehydrogenase FadE25"/>
    <property type="match status" value="1"/>
</dbReference>
<feature type="domain" description="Acyl-CoA dehydrogenase/oxidase N-terminal" evidence="11">
    <location>
        <begin position="6"/>
        <end position="118"/>
    </location>
</feature>
<dbReference type="PIRSF" id="PIRSF016578">
    <property type="entry name" value="HsaA"/>
    <property type="match status" value="1"/>
</dbReference>
<reference evidence="12 13" key="1">
    <citation type="submission" date="2017-06" db="EMBL/GenBank/DDBJ databases">
        <title>Novel microbial phyla capable of carbon fixation and sulfur reduction in deep-sea sediments.</title>
        <authorList>
            <person name="Huang J."/>
            <person name="Baker B."/>
            <person name="Wang Y."/>
        </authorList>
    </citation>
    <scope>NUCLEOTIDE SEQUENCE [LARGE SCALE GENOMIC DNA]</scope>
    <source>
        <strain evidence="12">B3_LCP</strain>
    </source>
</reference>
<dbReference type="InterPro" id="IPR009075">
    <property type="entry name" value="AcylCo_DH/oxidase_C"/>
</dbReference>
<evidence type="ECO:0000256" key="7">
    <source>
        <dbReference type="ARBA" id="ARBA00067292"/>
    </source>
</evidence>
<keyword evidence="3 8" id="KW-0285">Flavoprotein</keyword>
<dbReference type="Gene3D" id="1.10.540.10">
    <property type="entry name" value="Acyl-CoA dehydrogenase/oxidase, N-terminal domain"/>
    <property type="match status" value="1"/>
</dbReference>
<dbReference type="Proteomes" id="UP000319619">
    <property type="component" value="Unassembled WGS sequence"/>
</dbReference>
<dbReference type="InterPro" id="IPR006089">
    <property type="entry name" value="Acyl-CoA_DH_CS"/>
</dbReference>
<evidence type="ECO:0000256" key="4">
    <source>
        <dbReference type="ARBA" id="ARBA00022827"/>
    </source>
</evidence>
<keyword evidence="5 8" id="KW-0560">Oxidoreductase</keyword>
<dbReference type="Pfam" id="PF02770">
    <property type="entry name" value="Acyl-CoA_dh_M"/>
    <property type="match status" value="1"/>
</dbReference>
<evidence type="ECO:0000256" key="1">
    <source>
        <dbReference type="ARBA" id="ARBA00001974"/>
    </source>
</evidence>
<dbReference type="SUPFAM" id="SSF56645">
    <property type="entry name" value="Acyl-CoA dehydrogenase NM domain-like"/>
    <property type="match status" value="1"/>
</dbReference>
<dbReference type="InterPro" id="IPR006091">
    <property type="entry name" value="Acyl-CoA_Oxase/DH_mid-dom"/>
</dbReference>
<dbReference type="PROSITE" id="PS00072">
    <property type="entry name" value="ACYL_COA_DH_1"/>
    <property type="match status" value="1"/>
</dbReference>
<dbReference type="InterPro" id="IPR036250">
    <property type="entry name" value="AcylCo_DH-like_C"/>
</dbReference>
<evidence type="ECO:0000313" key="12">
    <source>
        <dbReference type="EMBL" id="TKJ41519.1"/>
    </source>
</evidence>
<comment type="caution">
    <text evidence="12">The sequence shown here is derived from an EMBL/GenBank/DDBJ whole genome shotgun (WGS) entry which is preliminary data.</text>
</comment>
<dbReference type="FunFam" id="1.10.540.10:FF:000002">
    <property type="entry name" value="Acyl-CoA dehydrogenase FadE19"/>
    <property type="match status" value="1"/>
</dbReference>
<dbReference type="PANTHER" id="PTHR43884:SF12">
    <property type="entry name" value="ISOVALERYL-COA DEHYDROGENASE, MITOCHONDRIAL-RELATED"/>
    <property type="match status" value="1"/>
</dbReference>
<dbReference type="FunFam" id="2.40.110.10:FF:000009">
    <property type="entry name" value="Acyl-CoA dehydrogenase"/>
    <property type="match status" value="1"/>
</dbReference>
<evidence type="ECO:0000259" key="10">
    <source>
        <dbReference type="Pfam" id="PF02770"/>
    </source>
</evidence>
<dbReference type="EMBL" id="NJBN01000002">
    <property type="protein sequence ID" value="TKJ41519.1"/>
    <property type="molecule type" value="Genomic_DNA"/>
</dbReference>
<dbReference type="AlphaFoldDB" id="A0A532V2Z9"/>
<comment type="cofactor">
    <cofactor evidence="1 8">
        <name>FAD</name>
        <dbReference type="ChEBI" id="CHEBI:57692"/>
    </cofactor>
</comment>
<dbReference type="GO" id="GO:0050660">
    <property type="term" value="F:flavin adenine dinucleotide binding"/>
    <property type="evidence" value="ECO:0007669"/>
    <property type="project" value="InterPro"/>
</dbReference>
<dbReference type="Gene3D" id="1.20.140.10">
    <property type="entry name" value="Butyryl-CoA Dehydrogenase, subunit A, domain 3"/>
    <property type="match status" value="1"/>
</dbReference>
<dbReference type="Pfam" id="PF02771">
    <property type="entry name" value="Acyl-CoA_dh_N"/>
    <property type="match status" value="1"/>
</dbReference>
<name>A0A532V2Z9_UNCL8</name>
<evidence type="ECO:0000256" key="3">
    <source>
        <dbReference type="ARBA" id="ARBA00022630"/>
    </source>
</evidence>
<sequence>MDLAYTEEHELIRKTAREFAQERLAPGVAERDRDMIYPEEQLRELGELGFWGIFFDEKYGGAGLDSISYCIAIEELSRVDASVGVIISVTNSLAAYPIDKFGTEEQKQKFLAPLVSGQKLGGFCLTEPGAGSDAGAQKTTAVVDGDNYVVNGSKHFVTSGKNGDIFIVTAVTDKSQGLKGTSTLIIEQGTPGLTVEPPEHKLGIRGSDTHALTFDDCKVPVANRLGAEGDGFKVAMTALDSGRMGIAAQALGIAQGSLDASLQYAHERQQFGKFLKDFQAIQFKLADMETRIHASRLLLHQSALLKDAGKRYTKEVAMAKVFCSETAMWAAEEAVQIYGGYGYSTEYPVERFMRDAKITEIYEGTSEIQRVVIAANLLAEWAKMHG</sequence>
<evidence type="ECO:0000256" key="8">
    <source>
        <dbReference type="RuleBase" id="RU362125"/>
    </source>
</evidence>
<dbReference type="Gene3D" id="2.40.110.10">
    <property type="entry name" value="Butyryl-CoA Dehydrogenase, subunit A, domain 2"/>
    <property type="match status" value="1"/>
</dbReference>
<protein>
    <recommendedName>
        <fullName evidence="7">Cyclohexane-1-carbonyl-CoA dehydrogenase</fullName>
        <ecNumber evidence="6">1.3.8.11</ecNumber>
    </recommendedName>
</protein>
<evidence type="ECO:0000259" key="11">
    <source>
        <dbReference type="Pfam" id="PF02771"/>
    </source>
</evidence>
<dbReference type="CDD" id="cd01158">
    <property type="entry name" value="SCAD_SBCAD"/>
    <property type="match status" value="1"/>
</dbReference>
<evidence type="ECO:0000256" key="5">
    <source>
        <dbReference type="ARBA" id="ARBA00023002"/>
    </source>
</evidence>
<proteinExistence type="inferred from homology"/>
<dbReference type="InterPro" id="IPR046373">
    <property type="entry name" value="Acyl-CoA_Oxase/DH_mid-dom_sf"/>
</dbReference>
<accession>A0A532V2Z9</accession>
<dbReference type="PANTHER" id="PTHR43884">
    <property type="entry name" value="ACYL-COA DEHYDROGENASE"/>
    <property type="match status" value="1"/>
</dbReference>
<evidence type="ECO:0000259" key="9">
    <source>
        <dbReference type="Pfam" id="PF00441"/>
    </source>
</evidence>
<dbReference type="InterPro" id="IPR013786">
    <property type="entry name" value="AcylCoA_DH/ox_N"/>
</dbReference>
<evidence type="ECO:0000313" key="13">
    <source>
        <dbReference type="Proteomes" id="UP000319619"/>
    </source>
</evidence>
<dbReference type="InterPro" id="IPR037069">
    <property type="entry name" value="AcylCoA_DH/ox_N_sf"/>
</dbReference>
<evidence type="ECO:0000256" key="2">
    <source>
        <dbReference type="ARBA" id="ARBA00009347"/>
    </source>
</evidence>
<dbReference type="EC" id="1.3.8.11" evidence="6"/>